<accession>A0A1U7LH29</accession>
<feature type="domain" description="CYRIA/CYRIB Rac1 binding" evidence="6">
    <location>
        <begin position="90"/>
        <end position="259"/>
    </location>
</feature>
<keyword evidence="3" id="KW-0472">Membrane</keyword>
<feature type="compositionally biased region" description="Basic and acidic residues" evidence="5">
    <location>
        <begin position="1"/>
        <end position="10"/>
    </location>
</feature>
<evidence type="ECO:0000256" key="3">
    <source>
        <dbReference type="ARBA" id="ARBA00023136"/>
    </source>
</evidence>
<sequence>MIRLSTDKQSDLSLTNPFDIRRKQPQTQPPNSIIRPALSFILRHSFPMGAVISQIFNRRPSLRPGAESFAVHLESYDVRNEHNLFTTPKEFQTIRNWSPEILSSLESYTGCAELIRQAISNESDQTFKAAWENVEPCVQKLKEYYNFSQQMNDAARDALLKVAALPKDNHERHNIQYEVGRMVADAIRFDCTKIKTPSMQNDLSFYRRAISRSSDFPLDSLLAHSHDSANQLSMFIGRRYPMLETLRDSIVSIKDAPPQPNLDTLSLTMLSFIDGAFALLAKPVRHYLKLINELTEKPEGDELALVVKYNSKHLNDESTSKTIKAGFNR</sequence>
<evidence type="ECO:0000259" key="6">
    <source>
        <dbReference type="Pfam" id="PF07159"/>
    </source>
</evidence>
<dbReference type="GO" id="GO:0030833">
    <property type="term" value="P:regulation of actin filament polymerization"/>
    <property type="evidence" value="ECO:0007669"/>
    <property type="project" value="InterPro"/>
</dbReference>
<reference evidence="7 8" key="1">
    <citation type="submission" date="2016-04" db="EMBL/GenBank/DDBJ databases">
        <title>Evolutionary innovation and constraint leading to complex multicellularity in the Ascomycota.</title>
        <authorList>
            <person name="Cisse O."/>
            <person name="Nguyen A."/>
            <person name="Hewitt D.A."/>
            <person name="Jedd G."/>
            <person name="Stajich J.E."/>
        </authorList>
    </citation>
    <scope>NUCLEOTIDE SEQUENCE [LARGE SCALE GENOMIC DNA]</scope>
    <source>
        <strain evidence="7 8">DAH-3</strain>
    </source>
</reference>
<dbReference type="Pfam" id="PF07159">
    <property type="entry name" value="CYRIA-B_Rac1-bd"/>
    <property type="match status" value="1"/>
</dbReference>
<evidence type="ECO:0000256" key="5">
    <source>
        <dbReference type="SAM" id="MobiDB-lite"/>
    </source>
</evidence>
<dbReference type="AlphaFoldDB" id="A0A1U7LH29"/>
<protein>
    <submittedName>
        <fullName evidence="7">Protein FAM49</fullName>
    </submittedName>
</protein>
<dbReference type="OrthoDB" id="60973at2759"/>
<comment type="similarity">
    <text evidence="2">Belongs to the CYRI family.</text>
</comment>
<dbReference type="EMBL" id="LXFE01004103">
    <property type="protein sequence ID" value="OLL21954.1"/>
    <property type="molecule type" value="Genomic_DNA"/>
</dbReference>
<comment type="subcellular location">
    <subcellularLocation>
        <location evidence="1">Membrane</location>
        <topology evidence="1">Lipid-anchor</topology>
    </subcellularLocation>
</comment>
<dbReference type="GO" id="GO:0016020">
    <property type="term" value="C:membrane"/>
    <property type="evidence" value="ECO:0007669"/>
    <property type="project" value="UniProtKB-SubCell"/>
</dbReference>
<name>A0A1U7LH29_NEOID</name>
<comment type="caution">
    <text evidence="7">The sequence shown here is derived from an EMBL/GenBank/DDBJ whole genome shotgun (WGS) entry which is preliminary data.</text>
</comment>
<organism evidence="7 8">
    <name type="scientific">Neolecta irregularis (strain DAH-3)</name>
    <dbReference type="NCBI Taxonomy" id="1198029"/>
    <lineage>
        <taxon>Eukaryota</taxon>
        <taxon>Fungi</taxon>
        <taxon>Dikarya</taxon>
        <taxon>Ascomycota</taxon>
        <taxon>Taphrinomycotina</taxon>
        <taxon>Neolectales</taxon>
        <taxon>Neolectaceae</taxon>
        <taxon>Neolecta</taxon>
    </lineage>
</organism>
<dbReference type="InterPro" id="IPR039789">
    <property type="entry name" value="CYRI"/>
</dbReference>
<dbReference type="PANTHER" id="PTHR12422">
    <property type="entry name" value="GH09096P"/>
    <property type="match status" value="1"/>
</dbReference>
<keyword evidence="4" id="KW-0449">Lipoprotein</keyword>
<keyword evidence="8" id="KW-1185">Reference proteome</keyword>
<dbReference type="OMA" id="EYRSRFN"/>
<evidence type="ECO:0000313" key="7">
    <source>
        <dbReference type="EMBL" id="OLL21954.1"/>
    </source>
</evidence>
<gene>
    <name evidence="7" type="ORF">NEOLI_001864</name>
</gene>
<proteinExistence type="inferred from homology"/>
<dbReference type="InterPro" id="IPR009828">
    <property type="entry name" value="CYRIA/CYRIB_Rac1-bd"/>
</dbReference>
<evidence type="ECO:0000256" key="4">
    <source>
        <dbReference type="ARBA" id="ARBA00023288"/>
    </source>
</evidence>
<evidence type="ECO:0000256" key="2">
    <source>
        <dbReference type="ARBA" id="ARBA00005778"/>
    </source>
</evidence>
<dbReference type="GO" id="GO:0031267">
    <property type="term" value="F:small GTPase binding"/>
    <property type="evidence" value="ECO:0007669"/>
    <property type="project" value="InterPro"/>
</dbReference>
<dbReference type="Proteomes" id="UP000186594">
    <property type="component" value="Unassembled WGS sequence"/>
</dbReference>
<feature type="region of interest" description="Disordered" evidence="5">
    <location>
        <begin position="1"/>
        <end position="31"/>
    </location>
</feature>
<evidence type="ECO:0000256" key="1">
    <source>
        <dbReference type="ARBA" id="ARBA00004635"/>
    </source>
</evidence>
<evidence type="ECO:0000313" key="8">
    <source>
        <dbReference type="Proteomes" id="UP000186594"/>
    </source>
</evidence>